<evidence type="ECO:0000313" key="9">
    <source>
        <dbReference type="Proteomes" id="UP001170379"/>
    </source>
</evidence>
<feature type="transmembrane region" description="Helical" evidence="6">
    <location>
        <begin position="351"/>
        <end position="370"/>
    </location>
</feature>
<dbReference type="SUPFAM" id="SSF103473">
    <property type="entry name" value="MFS general substrate transporter"/>
    <property type="match status" value="1"/>
</dbReference>
<keyword evidence="5 6" id="KW-0472">Membrane</keyword>
<evidence type="ECO:0000313" key="8">
    <source>
        <dbReference type="EMBL" id="MDJ1369988.1"/>
    </source>
</evidence>
<feature type="transmembrane region" description="Helical" evidence="6">
    <location>
        <begin position="155"/>
        <end position="177"/>
    </location>
</feature>
<keyword evidence="3 6" id="KW-0812">Transmembrane</keyword>
<feature type="transmembrane region" description="Helical" evidence="6">
    <location>
        <begin position="376"/>
        <end position="396"/>
    </location>
</feature>
<dbReference type="Gene3D" id="1.20.1250.20">
    <property type="entry name" value="MFS general substrate transporter like domains"/>
    <property type="match status" value="1"/>
</dbReference>
<evidence type="ECO:0000256" key="6">
    <source>
        <dbReference type="SAM" id="Phobius"/>
    </source>
</evidence>
<feature type="domain" description="Major facilitator superfamily (MFS) profile" evidence="7">
    <location>
        <begin position="1"/>
        <end position="404"/>
    </location>
</feature>
<organism evidence="8 9">
    <name type="scientific">Gulosibacter molinativorax</name>
    <dbReference type="NCBI Taxonomy" id="256821"/>
    <lineage>
        <taxon>Bacteria</taxon>
        <taxon>Bacillati</taxon>
        <taxon>Actinomycetota</taxon>
        <taxon>Actinomycetes</taxon>
        <taxon>Micrococcales</taxon>
        <taxon>Microbacteriaceae</taxon>
        <taxon>Gulosibacter</taxon>
    </lineage>
</organism>
<accession>A0ABT7C4B4</accession>
<gene>
    <name evidence="8" type="ORF">C7K25_01150</name>
</gene>
<dbReference type="EMBL" id="PXVD01000002">
    <property type="protein sequence ID" value="MDJ1369988.1"/>
    <property type="molecule type" value="Genomic_DNA"/>
</dbReference>
<feature type="transmembrane region" description="Helical" evidence="6">
    <location>
        <begin position="68"/>
        <end position="88"/>
    </location>
</feature>
<protein>
    <submittedName>
        <fullName evidence="8">MFS transporter</fullName>
    </submittedName>
</protein>
<evidence type="ECO:0000256" key="4">
    <source>
        <dbReference type="ARBA" id="ARBA00022989"/>
    </source>
</evidence>
<feature type="transmembrane region" description="Helical" evidence="6">
    <location>
        <begin position="94"/>
        <end position="115"/>
    </location>
</feature>
<sequence length="405" mass="42224">MGPLVTLATATFMSITIEMLPTGLMHLMAPDLGVAESQIGLLMSVFAFAVVLTSTPLTMLLRRVPKRILLVGVLTFFSISTILTAAAPNYELVLASRIINGIAHGVFWSSVTSYTGSLVRPNQLTKAVSITGGGGGLAFVLGVPLGTALGQWIDWRATFVVLAIVCLIVAATLWVVLPKGVGDKPAPATAPVELPTPGAISDVEVITNSIPVTRRSRKSMGLVITLCILVMVVMTGHYSFYSYISPYLLGPVGFSEALLPIALFAYGIASAIATALTGTLFTGRTGAGFYVSFALFLVGGGSLALFPQISFLAGMGLILWGFGMGFLPTLLQSRLLAVAPSKHRDLSSAMYTSGFNAGIGLGALVGAILLDSYGMGSLGVSFLTLTMAGVVINILVDLRSARKTA</sequence>
<feature type="transmembrane region" description="Helical" evidence="6">
    <location>
        <begin position="288"/>
        <end position="306"/>
    </location>
</feature>
<keyword evidence="2" id="KW-1003">Cell membrane</keyword>
<dbReference type="InterPro" id="IPR036259">
    <property type="entry name" value="MFS_trans_sf"/>
</dbReference>
<name>A0ABT7C4B4_9MICO</name>
<comment type="subcellular location">
    <subcellularLocation>
        <location evidence="1">Cell membrane</location>
        <topology evidence="1">Multi-pass membrane protein</topology>
    </subcellularLocation>
</comment>
<dbReference type="PANTHER" id="PTHR43124">
    <property type="entry name" value="PURINE EFFLUX PUMP PBUE"/>
    <property type="match status" value="1"/>
</dbReference>
<evidence type="ECO:0000256" key="2">
    <source>
        <dbReference type="ARBA" id="ARBA00022475"/>
    </source>
</evidence>
<proteinExistence type="predicted"/>
<dbReference type="Proteomes" id="UP001170379">
    <property type="component" value="Unassembled WGS sequence"/>
</dbReference>
<keyword evidence="4 6" id="KW-1133">Transmembrane helix</keyword>
<dbReference type="InterPro" id="IPR020846">
    <property type="entry name" value="MFS_dom"/>
</dbReference>
<feature type="transmembrane region" description="Helical" evidence="6">
    <location>
        <begin position="312"/>
        <end position="331"/>
    </location>
</feature>
<keyword evidence="9" id="KW-1185">Reference proteome</keyword>
<dbReference type="PANTHER" id="PTHR43124:SF4">
    <property type="entry name" value="SUGAR EFFLUX TRANSPORTER"/>
    <property type="match status" value="1"/>
</dbReference>
<feature type="transmembrane region" description="Helical" evidence="6">
    <location>
        <begin position="261"/>
        <end position="281"/>
    </location>
</feature>
<dbReference type="InterPro" id="IPR050189">
    <property type="entry name" value="MFS_Efflux_Transporters"/>
</dbReference>
<feature type="transmembrane region" description="Helical" evidence="6">
    <location>
        <begin position="127"/>
        <end position="149"/>
    </location>
</feature>
<reference evidence="8" key="2">
    <citation type="journal article" date="2022" name="Sci. Rep.">
        <title>In silico prediction of the enzymes involved in the degradation of the herbicide molinate by Gulosibacter molinativorax ON4T.</title>
        <authorList>
            <person name="Lopes A.R."/>
            <person name="Bunin E."/>
            <person name="Viana A.T."/>
            <person name="Froufe H."/>
            <person name="Munoz-Merida A."/>
            <person name="Pinho D."/>
            <person name="Figueiredo J."/>
            <person name="Barroso C."/>
            <person name="Vaz-Moreira I."/>
            <person name="Bellanger X."/>
            <person name="Egas C."/>
            <person name="Nunes O.C."/>
        </authorList>
    </citation>
    <scope>NUCLEOTIDE SEQUENCE</scope>
    <source>
        <strain evidence="8">ON4</strain>
    </source>
</reference>
<evidence type="ECO:0000256" key="3">
    <source>
        <dbReference type="ARBA" id="ARBA00022692"/>
    </source>
</evidence>
<dbReference type="PROSITE" id="PS50850">
    <property type="entry name" value="MFS"/>
    <property type="match status" value="1"/>
</dbReference>
<feature type="transmembrane region" description="Helical" evidence="6">
    <location>
        <begin position="40"/>
        <end position="61"/>
    </location>
</feature>
<comment type="caution">
    <text evidence="8">The sequence shown here is derived from an EMBL/GenBank/DDBJ whole genome shotgun (WGS) entry which is preliminary data.</text>
</comment>
<evidence type="ECO:0000256" key="5">
    <source>
        <dbReference type="ARBA" id="ARBA00023136"/>
    </source>
</evidence>
<evidence type="ECO:0000256" key="1">
    <source>
        <dbReference type="ARBA" id="ARBA00004651"/>
    </source>
</evidence>
<evidence type="ECO:0000259" key="7">
    <source>
        <dbReference type="PROSITE" id="PS50850"/>
    </source>
</evidence>
<dbReference type="CDD" id="cd17324">
    <property type="entry name" value="MFS_NepI_like"/>
    <property type="match status" value="1"/>
</dbReference>
<dbReference type="InterPro" id="IPR011701">
    <property type="entry name" value="MFS"/>
</dbReference>
<dbReference type="Pfam" id="PF07690">
    <property type="entry name" value="MFS_1"/>
    <property type="match status" value="1"/>
</dbReference>
<reference evidence="8" key="1">
    <citation type="submission" date="2018-03" db="EMBL/GenBank/DDBJ databases">
        <authorList>
            <person name="Nunes O.C."/>
            <person name="Lopes A.R."/>
            <person name="Froufe H."/>
            <person name="Munoz-Merida A."/>
            <person name="Barroso C."/>
            <person name="Egas C."/>
        </authorList>
    </citation>
    <scope>NUCLEOTIDE SEQUENCE</scope>
    <source>
        <strain evidence="8">ON4</strain>
    </source>
</reference>
<feature type="transmembrane region" description="Helical" evidence="6">
    <location>
        <begin position="220"/>
        <end position="241"/>
    </location>
</feature>